<dbReference type="EMBL" id="BLXT01002484">
    <property type="protein sequence ID" value="GFN95100.1"/>
    <property type="molecule type" value="Genomic_DNA"/>
</dbReference>
<feature type="region of interest" description="Disordered" evidence="1">
    <location>
        <begin position="1"/>
        <end position="22"/>
    </location>
</feature>
<accession>A0AAV3ZGS2</accession>
<protein>
    <submittedName>
        <fullName evidence="2">Uncharacterized protein</fullName>
    </submittedName>
</protein>
<dbReference type="AlphaFoldDB" id="A0AAV3ZGS2"/>
<evidence type="ECO:0000256" key="1">
    <source>
        <dbReference type="SAM" id="MobiDB-lite"/>
    </source>
</evidence>
<dbReference type="Proteomes" id="UP000735302">
    <property type="component" value="Unassembled WGS sequence"/>
</dbReference>
<proteinExistence type="predicted"/>
<gene>
    <name evidence="2" type="ORF">PoB_002160600</name>
</gene>
<keyword evidence="3" id="KW-1185">Reference proteome</keyword>
<reference evidence="2 3" key="1">
    <citation type="journal article" date="2021" name="Elife">
        <title>Chloroplast acquisition without the gene transfer in kleptoplastic sea slugs, Plakobranchus ocellatus.</title>
        <authorList>
            <person name="Maeda T."/>
            <person name="Takahashi S."/>
            <person name="Yoshida T."/>
            <person name="Shimamura S."/>
            <person name="Takaki Y."/>
            <person name="Nagai Y."/>
            <person name="Toyoda A."/>
            <person name="Suzuki Y."/>
            <person name="Arimoto A."/>
            <person name="Ishii H."/>
            <person name="Satoh N."/>
            <person name="Nishiyama T."/>
            <person name="Hasebe M."/>
            <person name="Maruyama T."/>
            <person name="Minagawa J."/>
            <person name="Obokata J."/>
            <person name="Shigenobu S."/>
        </authorList>
    </citation>
    <scope>NUCLEOTIDE SEQUENCE [LARGE SCALE GENOMIC DNA]</scope>
</reference>
<evidence type="ECO:0000313" key="3">
    <source>
        <dbReference type="Proteomes" id="UP000735302"/>
    </source>
</evidence>
<organism evidence="2 3">
    <name type="scientific">Plakobranchus ocellatus</name>
    <dbReference type="NCBI Taxonomy" id="259542"/>
    <lineage>
        <taxon>Eukaryota</taxon>
        <taxon>Metazoa</taxon>
        <taxon>Spiralia</taxon>
        <taxon>Lophotrochozoa</taxon>
        <taxon>Mollusca</taxon>
        <taxon>Gastropoda</taxon>
        <taxon>Heterobranchia</taxon>
        <taxon>Euthyneura</taxon>
        <taxon>Panpulmonata</taxon>
        <taxon>Sacoglossa</taxon>
        <taxon>Placobranchoidea</taxon>
        <taxon>Plakobranchidae</taxon>
        <taxon>Plakobranchus</taxon>
    </lineage>
</organism>
<evidence type="ECO:0000313" key="2">
    <source>
        <dbReference type="EMBL" id="GFN95100.1"/>
    </source>
</evidence>
<name>A0AAV3ZGS2_9GAST</name>
<comment type="caution">
    <text evidence="2">The sequence shown here is derived from an EMBL/GenBank/DDBJ whole genome shotgun (WGS) entry which is preliminary data.</text>
</comment>
<sequence length="111" mass="12297">MVFYYGDEDDDDDSGYGDDDDDDDADMMMMIVIATSRFKNLHEKMIKNVVFKPIAPRSIFAPDGGATVTSPNRITCYLHKFYPGLINAAISHGVPISILTGEEIEGEVDMV</sequence>